<name>A0ABW1MWB2_9ACTN</name>
<evidence type="ECO:0000313" key="4">
    <source>
        <dbReference type="Proteomes" id="UP001596139"/>
    </source>
</evidence>
<proteinExistence type="inferred from homology"/>
<protein>
    <submittedName>
        <fullName evidence="3">Thioesterase II family protein</fullName>
    </submittedName>
</protein>
<dbReference type="InterPro" id="IPR029058">
    <property type="entry name" value="AB_hydrolase_fold"/>
</dbReference>
<accession>A0ABW1MWB2</accession>
<dbReference type="SUPFAM" id="SSF53474">
    <property type="entry name" value="alpha/beta-Hydrolases"/>
    <property type="match status" value="1"/>
</dbReference>
<feature type="domain" description="Thioesterase" evidence="2">
    <location>
        <begin position="19"/>
        <end position="230"/>
    </location>
</feature>
<dbReference type="PANTHER" id="PTHR11487:SF0">
    <property type="entry name" value="S-ACYL FATTY ACID SYNTHASE THIOESTERASE, MEDIUM CHAIN"/>
    <property type="match status" value="1"/>
</dbReference>
<reference evidence="4" key="1">
    <citation type="journal article" date="2019" name="Int. J. Syst. Evol. Microbiol.">
        <title>The Global Catalogue of Microorganisms (GCM) 10K type strain sequencing project: providing services to taxonomists for standard genome sequencing and annotation.</title>
        <authorList>
            <consortium name="The Broad Institute Genomics Platform"/>
            <consortium name="The Broad Institute Genome Sequencing Center for Infectious Disease"/>
            <person name="Wu L."/>
            <person name="Ma J."/>
        </authorList>
    </citation>
    <scope>NUCLEOTIDE SEQUENCE [LARGE SCALE GENOMIC DNA]</scope>
    <source>
        <strain evidence="4">CGMCC 1.15180</strain>
    </source>
</reference>
<dbReference type="EMBL" id="JBHSPX010000012">
    <property type="protein sequence ID" value="MFC6067319.1"/>
    <property type="molecule type" value="Genomic_DNA"/>
</dbReference>
<dbReference type="Gene3D" id="3.40.50.1820">
    <property type="entry name" value="alpha/beta hydrolase"/>
    <property type="match status" value="1"/>
</dbReference>
<dbReference type="RefSeq" id="WP_037800387.1">
    <property type="nucleotide sequence ID" value="NZ_JBHSPX010000012.1"/>
</dbReference>
<evidence type="ECO:0000256" key="1">
    <source>
        <dbReference type="ARBA" id="ARBA00007169"/>
    </source>
</evidence>
<comment type="caution">
    <text evidence="3">The sequence shown here is derived from an EMBL/GenBank/DDBJ whole genome shotgun (WGS) entry which is preliminary data.</text>
</comment>
<dbReference type="InterPro" id="IPR012223">
    <property type="entry name" value="TEII"/>
</dbReference>
<dbReference type="InterPro" id="IPR001031">
    <property type="entry name" value="Thioesterase"/>
</dbReference>
<comment type="similarity">
    <text evidence="1">Belongs to the thioesterase family.</text>
</comment>
<evidence type="ECO:0000313" key="3">
    <source>
        <dbReference type="EMBL" id="MFC6067319.1"/>
    </source>
</evidence>
<dbReference type="Pfam" id="PF00975">
    <property type="entry name" value="Thioesterase"/>
    <property type="match status" value="1"/>
</dbReference>
<keyword evidence="4" id="KW-1185">Reference proteome</keyword>
<dbReference type="Proteomes" id="UP001596139">
    <property type="component" value="Unassembled WGS sequence"/>
</dbReference>
<gene>
    <name evidence="3" type="ORF">ACFP4F_32905</name>
</gene>
<sequence length="263" mass="27920">MTSSPWFLRGEAGPRQAARVYCFPHAGGNPRAFLGWQKDLGDDAEVVAVCPPGRGPRYREAALATVPELADGAAAAIAATADRPFVLFGHSFGAVLAFEVARRLGGLPDFRHLIASGCSAPALLPTRRVVETARLEGREFTEAVGFFGGLPPEIVADEALQELLLPHLRSDFRMVAEYAYRPAPPLDVPVTLINGSDDPHVTEAGLAPWGRECAGGLAQHWADGGHFYFDGSPGAVTDLLRSLVRGTPAPGANAPVDEHVELI</sequence>
<evidence type="ECO:0000259" key="2">
    <source>
        <dbReference type="Pfam" id="PF00975"/>
    </source>
</evidence>
<dbReference type="PANTHER" id="PTHR11487">
    <property type="entry name" value="THIOESTERASE"/>
    <property type="match status" value="1"/>
</dbReference>
<organism evidence="3 4">
    <name type="scientific">Streptomyces ochraceiscleroticus</name>
    <dbReference type="NCBI Taxonomy" id="47761"/>
    <lineage>
        <taxon>Bacteria</taxon>
        <taxon>Bacillati</taxon>
        <taxon>Actinomycetota</taxon>
        <taxon>Actinomycetes</taxon>
        <taxon>Kitasatosporales</taxon>
        <taxon>Streptomycetaceae</taxon>
        <taxon>Streptomyces</taxon>
    </lineage>
</organism>